<name>A0AA43QR07_9LECA</name>
<evidence type="ECO:0000256" key="1">
    <source>
        <dbReference type="ARBA" id="ARBA00022630"/>
    </source>
</evidence>
<dbReference type="EMBL" id="JAPUFD010000012">
    <property type="protein sequence ID" value="MDI1490567.1"/>
    <property type="molecule type" value="Genomic_DNA"/>
</dbReference>
<sequence length="358" mass="39405">MARDLDDEIASDAEYPLSPTSPRADYGLNEDDGFDPAKYDFYNQVQKPRRNKYIHSRPQYCTNADGKSSSRQIADDGAEATPSSPNSTGDTVPSSLQLPPIEEQEDDPPLALETARDEGRASSFATEGESKEPPLHEASIGPEDDEHSASLHKLSDFLFSTQHLRLVLEDHDLFHAFESFLSLKRPESASLLSSYVTLRKALRSIEYADAVMAGVQTVSDNGNSPKDNCVAMPWVVQDRIDRILDALIPGDFRAFIADVYAKMVSAALADRVTGKGNSTTSDIADGLAEVFVLSDPARPDNPLVFTSDDFQQMTGYGRKDVLGRNCRMLQGTKSPSMETGGFRDSLEKQKEHCEVFLN</sequence>
<dbReference type="SUPFAM" id="SSF55785">
    <property type="entry name" value="PYP-like sensor domain (PAS domain)"/>
    <property type="match status" value="1"/>
</dbReference>
<evidence type="ECO:0000313" key="5">
    <source>
        <dbReference type="EMBL" id="MDI1490567.1"/>
    </source>
</evidence>
<keyword evidence="6" id="KW-1185">Reference proteome</keyword>
<evidence type="ECO:0000256" key="4">
    <source>
        <dbReference type="SAM" id="MobiDB-lite"/>
    </source>
</evidence>
<dbReference type="Proteomes" id="UP001161017">
    <property type="component" value="Unassembled WGS sequence"/>
</dbReference>
<evidence type="ECO:0000256" key="2">
    <source>
        <dbReference type="ARBA" id="ARBA00022643"/>
    </source>
</evidence>
<accession>A0AA43QR07</accession>
<dbReference type="AlphaFoldDB" id="A0AA43QR07"/>
<evidence type="ECO:0000256" key="3">
    <source>
        <dbReference type="ARBA" id="ARBA00022991"/>
    </source>
</evidence>
<proteinExistence type="predicted"/>
<evidence type="ECO:0008006" key="7">
    <source>
        <dbReference type="Google" id="ProtNLM"/>
    </source>
</evidence>
<dbReference type="GO" id="GO:0005634">
    <property type="term" value="C:nucleus"/>
    <property type="evidence" value="ECO:0007669"/>
    <property type="project" value="TreeGrafter"/>
</dbReference>
<reference evidence="5" key="1">
    <citation type="journal article" date="2023" name="Genome Biol. Evol.">
        <title>First Whole Genome Sequence and Flow Cytometry Genome Size Data for the Lichen-Forming Fungus Ramalina farinacea (Ascomycota).</title>
        <authorList>
            <person name="Llewellyn T."/>
            <person name="Mian S."/>
            <person name="Hill R."/>
            <person name="Leitch I.J."/>
            <person name="Gaya E."/>
        </authorList>
    </citation>
    <scope>NUCLEOTIDE SEQUENCE</scope>
    <source>
        <strain evidence="5">LIQ254RAFAR</strain>
    </source>
</reference>
<comment type="caution">
    <text evidence="5">The sequence shown here is derived from an EMBL/GenBank/DDBJ whole genome shotgun (WGS) entry which is preliminary data.</text>
</comment>
<feature type="compositionally biased region" description="Acidic residues" evidence="4">
    <location>
        <begin position="1"/>
        <end position="11"/>
    </location>
</feature>
<keyword evidence="1" id="KW-0285">Flavoprotein</keyword>
<dbReference type="PANTHER" id="PTHR47429:SF9">
    <property type="entry name" value="PAS DOMAIN-CONTAINING PROTEIN"/>
    <property type="match status" value="1"/>
</dbReference>
<feature type="region of interest" description="Disordered" evidence="4">
    <location>
        <begin position="1"/>
        <end position="147"/>
    </location>
</feature>
<keyword evidence="2" id="KW-0288">FMN</keyword>
<feature type="compositionally biased region" description="Polar residues" evidence="4">
    <location>
        <begin position="81"/>
        <end position="97"/>
    </location>
</feature>
<dbReference type="InterPro" id="IPR035965">
    <property type="entry name" value="PAS-like_dom_sf"/>
</dbReference>
<dbReference type="PANTHER" id="PTHR47429">
    <property type="entry name" value="PROTEIN TWIN LOV 1"/>
    <property type="match status" value="1"/>
</dbReference>
<keyword evidence="3" id="KW-0157">Chromophore</keyword>
<feature type="compositionally biased region" description="Polar residues" evidence="4">
    <location>
        <begin position="59"/>
        <end position="72"/>
    </location>
</feature>
<dbReference type="Gene3D" id="3.30.450.20">
    <property type="entry name" value="PAS domain"/>
    <property type="match status" value="1"/>
</dbReference>
<evidence type="ECO:0000313" key="6">
    <source>
        <dbReference type="Proteomes" id="UP001161017"/>
    </source>
</evidence>
<protein>
    <recommendedName>
        <fullName evidence="7">LOV domain-containing protein</fullName>
    </recommendedName>
</protein>
<organism evidence="5 6">
    <name type="scientific">Ramalina farinacea</name>
    <dbReference type="NCBI Taxonomy" id="258253"/>
    <lineage>
        <taxon>Eukaryota</taxon>
        <taxon>Fungi</taxon>
        <taxon>Dikarya</taxon>
        <taxon>Ascomycota</taxon>
        <taxon>Pezizomycotina</taxon>
        <taxon>Lecanoromycetes</taxon>
        <taxon>OSLEUM clade</taxon>
        <taxon>Lecanoromycetidae</taxon>
        <taxon>Lecanorales</taxon>
        <taxon>Lecanorineae</taxon>
        <taxon>Ramalinaceae</taxon>
        <taxon>Ramalina</taxon>
    </lineage>
</organism>
<gene>
    <name evidence="5" type="ORF">OHK93_001771</name>
</gene>